<accession>A0A4R5YLE8</accession>
<dbReference type="AlphaFoldDB" id="A0A4R5YLE8"/>
<dbReference type="Proteomes" id="UP000295633">
    <property type="component" value="Unassembled WGS sequence"/>
</dbReference>
<dbReference type="PROSITE" id="PS51257">
    <property type="entry name" value="PROKAR_LIPOPROTEIN"/>
    <property type="match status" value="1"/>
</dbReference>
<evidence type="ECO:0000313" key="3">
    <source>
        <dbReference type="Proteomes" id="UP000295633"/>
    </source>
</evidence>
<sequence length="210" mass="21411">MRGRRLTWTIGGTGLIACGVAGILLSATLGTSLTDVLAFSVDLLWAAAVLVFAIGTSSHDSVVARRPLGMITLALVAVCPLLVRGIGLFQNPDDPAPLIPWEVTTFVPLALSLIAVVQIGRADVAPKRWRWAPAVALAVSLACDALSMIIVAGADQATAVQFVGLSSALGVIGFLVRTLGLGVVALLAVASERPASVPVFSSPSDPAPGA</sequence>
<feature type="transmembrane region" description="Helical" evidence="1">
    <location>
        <begin position="166"/>
        <end position="190"/>
    </location>
</feature>
<dbReference type="RefSeq" id="WP_133398603.1">
    <property type="nucleotide sequence ID" value="NZ_SMZX01000001.1"/>
</dbReference>
<feature type="transmembrane region" description="Helical" evidence="1">
    <location>
        <begin position="7"/>
        <end position="30"/>
    </location>
</feature>
<gene>
    <name evidence="2" type="ORF">E2R54_02705</name>
</gene>
<feature type="transmembrane region" description="Helical" evidence="1">
    <location>
        <begin position="36"/>
        <end position="56"/>
    </location>
</feature>
<name>A0A4R5YLE8_9MICO</name>
<evidence type="ECO:0000313" key="2">
    <source>
        <dbReference type="EMBL" id="TDL45392.1"/>
    </source>
</evidence>
<keyword evidence="1" id="KW-1133">Transmembrane helix</keyword>
<keyword evidence="1" id="KW-0812">Transmembrane</keyword>
<reference evidence="2 3" key="1">
    <citation type="submission" date="2019-03" db="EMBL/GenBank/DDBJ databases">
        <title>Genome Sequencing and Assembly of Various Microbes Isolated from Partially Reclaimed Soil and Acid Mine Drainage (AMD) Site.</title>
        <authorList>
            <person name="Steinbock B."/>
            <person name="Bechtold R."/>
            <person name="Sevigny J.L."/>
            <person name="Thomas D."/>
            <person name="Cuthill L.R."/>
            <person name="Aveiro Johannsen E.J."/>
            <person name="Thomas K."/>
            <person name="Ghosh A."/>
        </authorList>
    </citation>
    <scope>NUCLEOTIDE SEQUENCE [LARGE SCALE GENOMIC DNA]</scope>
    <source>
        <strain evidence="2 3">F-B2</strain>
    </source>
</reference>
<protein>
    <submittedName>
        <fullName evidence="2">Uncharacterized protein</fullName>
    </submittedName>
</protein>
<keyword evidence="1" id="KW-0472">Membrane</keyword>
<organism evidence="2 3">
    <name type="scientific">Microbacterium oleivorans</name>
    <dbReference type="NCBI Taxonomy" id="273677"/>
    <lineage>
        <taxon>Bacteria</taxon>
        <taxon>Bacillati</taxon>
        <taxon>Actinomycetota</taxon>
        <taxon>Actinomycetes</taxon>
        <taxon>Micrococcales</taxon>
        <taxon>Microbacteriaceae</taxon>
        <taxon>Microbacterium</taxon>
    </lineage>
</organism>
<feature type="transmembrane region" description="Helical" evidence="1">
    <location>
        <begin position="98"/>
        <end position="119"/>
    </location>
</feature>
<dbReference type="EMBL" id="SMZX01000001">
    <property type="protein sequence ID" value="TDL45392.1"/>
    <property type="molecule type" value="Genomic_DNA"/>
</dbReference>
<comment type="caution">
    <text evidence="2">The sequence shown here is derived from an EMBL/GenBank/DDBJ whole genome shotgun (WGS) entry which is preliminary data.</text>
</comment>
<feature type="transmembrane region" description="Helical" evidence="1">
    <location>
        <begin position="68"/>
        <end position="86"/>
    </location>
</feature>
<proteinExistence type="predicted"/>
<evidence type="ECO:0000256" key="1">
    <source>
        <dbReference type="SAM" id="Phobius"/>
    </source>
</evidence>
<feature type="transmembrane region" description="Helical" evidence="1">
    <location>
        <begin position="131"/>
        <end position="154"/>
    </location>
</feature>